<sequence length="86" mass="8845">MVRTSVCDCRARADPADTTLAPNPDALNCAADSTPLSVLGDKVNCIKEPVCVGQASKGHCLTKADGLFKDATCTLLASNVYGCTLG</sequence>
<dbReference type="EMBL" id="DAKRPA010000076">
    <property type="protein sequence ID" value="DAZ99785.1"/>
    <property type="molecule type" value="Genomic_DNA"/>
</dbReference>
<evidence type="ECO:0000313" key="1">
    <source>
        <dbReference type="EMBL" id="DAZ99785.1"/>
    </source>
</evidence>
<gene>
    <name evidence="1" type="ORF">N0F65_001294</name>
</gene>
<evidence type="ECO:0000313" key="2">
    <source>
        <dbReference type="Proteomes" id="UP001146120"/>
    </source>
</evidence>
<reference evidence="1" key="2">
    <citation type="journal article" date="2023" name="Microbiol Resour">
        <title>Decontamination and Annotation of the Draft Genome Sequence of the Oomycete Lagenidium giganteum ARSEF 373.</title>
        <authorList>
            <person name="Morgan W.R."/>
            <person name="Tartar A."/>
        </authorList>
    </citation>
    <scope>NUCLEOTIDE SEQUENCE</scope>
    <source>
        <strain evidence="1">ARSEF 373</strain>
    </source>
</reference>
<reference evidence="1" key="1">
    <citation type="submission" date="2022-11" db="EMBL/GenBank/DDBJ databases">
        <authorList>
            <person name="Morgan W.R."/>
            <person name="Tartar A."/>
        </authorList>
    </citation>
    <scope>NUCLEOTIDE SEQUENCE</scope>
    <source>
        <strain evidence="1">ARSEF 373</strain>
    </source>
</reference>
<comment type="caution">
    <text evidence="1">The sequence shown here is derived from an EMBL/GenBank/DDBJ whole genome shotgun (WGS) entry which is preliminary data.</text>
</comment>
<accession>A0AAV2YXR9</accession>
<name>A0AAV2YXR9_9STRA</name>
<dbReference type="Proteomes" id="UP001146120">
    <property type="component" value="Unassembled WGS sequence"/>
</dbReference>
<dbReference type="AlphaFoldDB" id="A0AAV2YXR9"/>
<protein>
    <submittedName>
        <fullName evidence="1">Uncharacterized protein</fullName>
    </submittedName>
</protein>
<organism evidence="1 2">
    <name type="scientific">Lagenidium giganteum</name>
    <dbReference type="NCBI Taxonomy" id="4803"/>
    <lineage>
        <taxon>Eukaryota</taxon>
        <taxon>Sar</taxon>
        <taxon>Stramenopiles</taxon>
        <taxon>Oomycota</taxon>
        <taxon>Peronosporomycetes</taxon>
        <taxon>Pythiales</taxon>
        <taxon>Pythiaceae</taxon>
    </lineage>
</organism>
<keyword evidence="2" id="KW-1185">Reference proteome</keyword>
<proteinExistence type="predicted"/>